<dbReference type="GO" id="GO:0005524">
    <property type="term" value="F:ATP binding"/>
    <property type="evidence" value="ECO:0007669"/>
    <property type="project" value="UniProtKB-UniRule"/>
</dbReference>
<accession>A0AAN8Z5T9</accession>
<feature type="chain" id="PRO_5042841367" evidence="13">
    <location>
        <begin position="26"/>
        <end position="469"/>
    </location>
</feature>
<sequence length="469" mass="53202">MVRPKFFSVRLAVLALNLFLEACVAKRCVPSSCGNIFKISSPFRLKHDPLGCGKSAFELECENNRTILHLDSRKYFVEKIDYKDGGQIRVVDATLSSDICSNIPGNSFENSGPLDFYLEYRNTVVISILSCEKQVKNSSFYLDFSNCFINSSSSTDVKFHYAAIGNLLVSDVPSSCNVLFVYPLDKSIFSNRSIPRVAIIQLTVLYLAGRALLGMCCLAALITYKFRRRHLSTDDYIEEFLQRHNHLMPIRYSYAKIKQITKGFRDKLGHGGYGSVYKGKLQSGHFVAVKMLNKSKTNGQDFISEVSTIGRIHHVNVVQLIGFCAEGSKQALVYDFMPNGSLDKFIFQGEEKNGPLSWRRTKNLNAYAENSSQIYFPSWIYDRFEQGLDVDLGDDVTEDEKRIARKMVLVALWCIQIKPADRPSMRRALELLEGEVELLHMPPKPFQYREEEMATAFSHIVDTISVDGR</sequence>
<dbReference type="GO" id="GO:0016020">
    <property type="term" value="C:membrane"/>
    <property type="evidence" value="ECO:0007669"/>
    <property type="project" value="UniProtKB-SubCell"/>
</dbReference>
<reference evidence="15 16" key="1">
    <citation type="submission" date="2023-12" db="EMBL/GenBank/DDBJ databases">
        <title>A high-quality genome assembly for Dillenia turbinata (Dilleniales).</title>
        <authorList>
            <person name="Chanderbali A."/>
        </authorList>
    </citation>
    <scope>NUCLEOTIDE SEQUENCE [LARGE SCALE GENOMIC DNA]</scope>
    <source>
        <strain evidence="15">LSX21</strain>
        <tissue evidence="15">Leaf</tissue>
    </source>
</reference>
<keyword evidence="15" id="KW-0675">Receptor</keyword>
<keyword evidence="3" id="KW-0808">Transferase</keyword>
<evidence type="ECO:0000256" key="5">
    <source>
        <dbReference type="ARBA" id="ARBA00022729"/>
    </source>
</evidence>
<keyword evidence="4 12" id="KW-0812">Transmembrane</keyword>
<dbReference type="EMBL" id="JBAMMX010000015">
    <property type="protein sequence ID" value="KAK6925981.1"/>
    <property type="molecule type" value="Genomic_DNA"/>
</dbReference>
<keyword evidence="15" id="KW-0418">Kinase</keyword>
<evidence type="ECO:0000256" key="2">
    <source>
        <dbReference type="ARBA" id="ARBA00022527"/>
    </source>
</evidence>
<dbReference type="InterPro" id="IPR025287">
    <property type="entry name" value="WAK_GUB"/>
</dbReference>
<evidence type="ECO:0000256" key="6">
    <source>
        <dbReference type="ARBA" id="ARBA00022741"/>
    </source>
</evidence>
<dbReference type="SUPFAM" id="SSF56112">
    <property type="entry name" value="Protein kinase-like (PK-like)"/>
    <property type="match status" value="1"/>
</dbReference>
<dbReference type="InterPro" id="IPR001245">
    <property type="entry name" value="Ser-Thr/Tyr_kinase_cat_dom"/>
</dbReference>
<evidence type="ECO:0000256" key="8">
    <source>
        <dbReference type="ARBA" id="ARBA00022989"/>
    </source>
</evidence>
<evidence type="ECO:0000256" key="10">
    <source>
        <dbReference type="ARBA" id="ARBA00023180"/>
    </source>
</evidence>
<keyword evidence="16" id="KW-1185">Reference proteome</keyword>
<dbReference type="Proteomes" id="UP001370490">
    <property type="component" value="Unassembled WGS sequence"/>
</dbReference>
<feature type="binding site" evidence="11">
    <location>
        <position position="290"/>
    </location>
    <ligand>
        <name>ATP</name>
        <dbReference type="ChEBI" id="CHEBI:30616"/>
    </ligand>
</feature>
<dbReference type="PROSITE" id="PS50011">
    <property type="entry name" value="PROTEIN_KINASE_DOM"/>
    <property type="match status" value="1"/>
</dbReference>
<evidence type="ECO:0000313" key="15">
    <source>
        <dbReference type="EMBL" id="KAK6925981.1"/>
    </source>
</evidence>
<feature type="signal peptide" evidence="13">
    <location>
        <begin position="1"/>
        <end position="25"/>
    </location>
</feature>
<dbReference type="Pfam" id="PF07714">
    <property type="entry name" value="PK_Tyr_Ser-Thr"/>
    <property type="match status" value="1"/>
</dbReference>
<evidence type="ECO:0000256" key="13">
    <source>
        <dbReference type="SAM" id="SignalP"/>
    </source>
</evidence>
<keyword evidence="8 12" id="KW-1133">Transmembrane helix</keyword>
<dbReference type="InterPro" id="IPR017441">
    <property type="entry name" value="Protein_kinase_ATP_BS"/>
</dbReference>
<dbReference type="InterPro" id="IPR000719">
    <property type="entry name" value="Prot_kinase_dom"/>
</dbReference>
<dbReference type="Gene3D" id="1.10.510.10">
    <property type="entry name" value="Transferase(Phosphotransferase) domain 1"/>
    <property type="match status" value="1"/>
</dbReference>
<keyword evidence="9 12" id="KW-0472">Membrane</keyword>
<keyword evidence="7 11" id="KW-0067">ATP-binding</keyword>
<evidence type="ECO:0000256" key="4">
    <source>
        <dbReference type="ARBA" id="ARBA00022692"/>
    </source>
</evidence>
<keyword evidence="6 11" id="KW-0547">Nucleotide-binding</keyword>
<dbReference type="GO" id="GO:0004674">
    <property type="term" value="F:protein serine/threonine kinase activity"/>
    <property type="evidence" value="ECO:0007669"/>
    <property type="project" value="UniProtKB-KW"/>
</dbReference>
<evidence type="ECO:0000256" key="9">
    <source>
        <dbReference type="ARBA" id="ARBA00023136"/>
    </source>
</evidence>
<evidence type="ECO:0000259" key="14">
    <source>
        <dbReference type="PROSITE" id="PS50011"/>
    </source>
</evidence>
<evidence type="ECO:0000256" key="12">
    <source>
        <dbReference type="SAM" id="Phobius"/>
    </source>
</evidence>
<feature type="domain" description="Protein kinase" evidence="14">
    <location>
        <begin position="262"/>
        <end position="469"/>
    </location>
</feature>
<dbReference type="AlphaFoldDB" id="A0AAN8Z5T9"/>
<comment type="subcellular location">
    <subcellularLocation>
        <location evidence="1">Membrane</location>
        <topology evidence="1">Single-pass type I membrane protein</topology>
    </subcellularLocation>
</comment>
<feature type="transmembrane region" description="Helical" evidence="12">
    <location>
        <begin position="198"/>
        <end position="222"/>
    </location>
</feature>
<dbReference type="InterPro" id="IPR045874">
    <property type="entry name" value="LRK10/LRL21-25-like"/>
</dbReference>
<keyword evidence="2" id="KW-0723">Serine/threonine-protein kinase</keyword>
<evidence type="ECO:0000256" key="7">
    <source>
        <dbReference type="ARBA" id="ARBA00022840"/>
    </source>
</evidence>
<keyword evidence="5 13" id="KW-0732">Signal</keyword>
<dbReference type="GO" id="GO:0030247">
    <property type="term" value="F:polysaccharide binding"/>
    <property type="evidence" value="ECO:0007669"/>
    <property type="project" value="InterPro"/>
</dbReference>
<name>A0AAN8Z5T9_9MAGN</name>
<evidence type="ECO:0000313" key="16">
    <source>
        <dbReference type="Proteomes" id="UP001370490"/>
    </source>
</evidence>
<organism evidence="15 16">
    <name type="scientific">Dillenia turbinata</name>
    <dbReference type="NCBI Taxonomy" id="194707"/>
    <lineage>
        <taxon>Eukaryota</taxon>
        <taxon>Viridiplantae</taxon>
        <taxon>Streptophyta</taxon>
        <taxon>Embryophyta</taxon>
        <taxon>Tracheophyta</taxon>
        <taxon>Spermatophyta</taxon>
        <taxon>Magnoliopsida</taxon>
        <taxon>eudicotyledons</taxon>
        <taxon>Gunneridae</taxon>
        <taxon>Pentapetalae</taxon>
        <taxon>Dilleniales</taxon>
        <taxon>Dilleniaceae</taxon>
        <taxon>Dillenia</taxon>
    </lineage>
</organism>
<dbReference type="FunFam" id="3.30.200.20:FF:000178">
    <property type="entry name" value="serine/threonine-protein kinase PBS1-like"/>
    <property type="match status" value="1"/>
</dbReference>
<evidence type="ECO:0000256" key="1">
    <source>
        <dbReference type="ARBA" id="ARBA00004479"/>
    </source>
</evidence>
<keyword evidence="10" id="KW-0325">Glycoprotein</keyword>
<evidence type="ECO:0000256" key="11">
    <source>
        <dbReference type="PROSITE-ProRule" id="PRU10141"/>
    </source>
</evidence>
<gene>
    <name evidence="15" type="ORF">RJ641_007700</name>
</gene>
<dbReference type="PROSITE" id="PS00107">
    <property type="entry name" value="PROTEIN_KINASE_ATP"/>
    <property type="match status" value="1"/>
</dbReference>
<protein>
    <submittedName>
        <fullName evidence="15">Wall-associated receptor kinase, galacturonan-binding domain</fullName>
    </submittedName>
</protein>
<proteinExistence type="predicted"/>
<dbReference type="Pfam" id="PF13947">
    <property type="entry name" value="GUB_WAK_bind"/>
    <property type="match status" value="1"/>
</dbReference>
<evidence type="ECO:0000256" key="3">
    <source>
        <dbReference type="ARBA" id="ARBA00022679"/>
    </source>
</evidence>
<comment type="caution">
    <text evidence="15">The sequence shown here is derived from an EMBL/GenBank/DDBJ whole genome shotgun (WGS) entry which is preliminary data.</text>
</comment>
<dbReference type="PANTHER" id="PTHR27009">
    <property type="entry name" value="RUST RESISTANCE KINASE LR10-RELATED"/>
    <property type="match status" value="1"/>
</dbReference>
<dbReference type="InterPro" id="IPR011009">
    <property type="entry name" value="Kinase-like_dom_sf"/>
</dbReference>